<dbReference type="AlphaFoldDB" id="A0A449AH65"/>
<dbReference type="Proteomes" id="UP000289506">
    <property type="component" value="Plasmid 10"/>
</dbReference>
<gene>
    <name evidence="1" type="ORF">NCTC10142_00072</name>
</gene>
<organism evidence="1 2">
    <name type="scientific">Mycoplasmopsis cynos</name>
    <dbReference type="NCBI Taxonomy" id="171284"/>
    <lineage>
        <taxon>Bacteria</taxon>
        <taxon>Bacillati</taxon>
        <taxon>Mycoplasmatota</taxon>
        <taxon>Mycoplasmoidales</taxon>
        <taxon>Metamycoplasmataceae</taxon>
        <taxon>Mycoplasmopsis</taxon>
    </lineage>
</organism>
<proteinExistence type="predicted"/>
<dbReference type="EMBL" id="LR214983">
    <property type="protein sequence ID" value="VEU64332.1"/>
    <property type="molecule type" value="Genomic_DNA"/>
</dbReference>
<evidence type="ECO:0000313" key="1">
    <source>
        <dbReference type="EMBL" id="VEU64332.1"/>
    </source>
</evidence>
<accession>A0A449AH65</accession>
<name>A0A449AH65_9BACT</name>
<reference evidence="1 2" key="1">
    <citation type="submission" date="2019-01" db="EMBL/GenBank/DDBJ databases">
        <authorList>
            <consortium name="Pathogen Informatics"/>
        </authorList>
    </citation>
    <scope>NUCLEOTIDE SEQUENCE [LARGE SCALE GENOMIC DNA]</scope>
    <source>
        <strain evidence="1 2">NCTC10142</strain>
        <plasmid evidence="2">10</plasmid>
    </source>
</reference>
<protein>
    <submittedName>
        <fullName evidence="1">Uncharacterized protein</fullName>
    </submittedName>
</protein>
<sequence>MEFLKIQKLYNNQVIDLENGTLDFKDKKEITYTVPENAG</sequence>
<geneLocation type="plasmid" evidence="1 2">
    <name>10</name>
</geneLocation>
<keyword evidence="1" id="KW-0614">Plasmid</keyword>
<evidence type="ECO:0000313" key="2">
    <source>
        <dbReference type="Proteomes" id="UP000289506"/>
    </source>
</evidence>